<evidence type="ECO:0000313" key="5">
    <source>
        <dbReference type="Proteomes" id="UP000233332"/>
    </source>
</evidence>
<dbReference type="GO" id="GO:0016747">
    <property type="term" value="F:acyltransferase activity, transferring groups other than amino-acyl groups"/>
    <property type="evidence" value="ECO:0007669"/>
    <property type="project" value="InterPro"/>
</dbReference>
<dbReference type="Pfam" id="PF00583">
    <property type="entry name" value="Acetyltransf_1"/>
    <property type="match status" value="1"/>
</dbReference>
<organism evidence="4 5">
    <name type="scientific">Thalassospira lohafexi</name>
    <dbReference type="NCBI Taxonomy" id="744227"/>
    <lineage>
        <taxon>Bacteria</taxon>
        <taxon>Pseudomonadati</taxon>
        <taxon>Pseudomonadota</taxon>
        <taxon>Alphaproteobacteria</taxon>
        <taxon>Rhodospirillales</taxon>
        <taxon>Thalassospiraceae</taxon>
        <taxon>Thalassospira</taxon>
    </lineage>
</organism>
<dbReference type="SUPFAM" id="SSF55729">
    <property type="entry name" value="Acyl-CoA N-acyltransferases (Nat)"/>
    <property type="match status" value="1"/>
</dbReference>
<dbReference type="PANTHER" id="PTHR43072">
    <property type="entry name" value="N-ACETYLTRANSFERASE"/>
    <property type="match status" value="1"/>
</dbReference>
<dbReference type="RefSeq" id="WP_101300131.1">
    <property type="nucleotide sequence ID" value="NZ_NXGX01000002.1"/>
</dbReference>
<dbReference type="AlphaFoldDB" id="A0A2N3L8R6"/>
<reference evidence="4 5" key="1">
    <citation type="submission" date="2017-09" db="EMBL/GenBank/DDBJ databases">
        <title>Biodiversity and function of Thalassospira species in the particle-attached aromatic-hydrocarbon-degrading consortia from the surface seawater of the China South Sea.</title>
        <authorList>
            <person name="Dong C."/>
            <person name="Lai Q."/>
            <person name="Shao Z."/>
        </authorList>
    </citation>
    <scope>NUCLEOTIDE SEQUENCE [LARGE SCALE GENOMIC DNA]</scope>
    <source>
        <strain evidence="4 5">139Z-12</strain>
    </source>
</reference>
<proteinExistence type="predicted"/>
<evidence type="ECO:0000256" key="2">
    <source>
        <dbReference type="ARBA" id="ARBA00023315"/>
    </source>
</evidence>
<evidence type="ECO:0000256" key="1">
    <source>
        <dbReference type="ARBA" id="ARBA00022679"/>
    </source>
</evidence>
<gene>
    <name evidence="4" type="ORF">COO92_03940</name>
</gene>
<dbReference type="EMBL" id="NXGX01000002">
    <property type="protein sequence ID" value="PKR59215.1"/>
    <property type="molecule type" value="Genomic_DNA"/>
</dbReference>
<dbReference type="CDD" id="cd04301">
    <property type="entry name" value="NAT_SF"/>
    <property type="match status" value="1"/>
</dbReference>
<dbReference type="InterPro" id="IPR016181">
    <property type="entry name" value="Acyl_CoA_acyltransferase"/>
</dbReference>
<protein>
    <submittedName>
        <fullName evidence="4">N-acetyltransferase</fullName>
    </submittedName>
</protein>
<keyword evidence="2" id="KW-0012">Acyltransferase</keyword>
<dbReference type="PROSITE" id="PS51186">
    <property type="entry name" value="GNAT"/>
    <property type="match status" value="1"/>
</dbReference>
<dbReference type="PANTHER" id="PTHR43072:SF23">
    <property type="entry name" value="UPF0039 PROTEIN C11D3.02C"/>
    <property type="match status" value="1"/>
</dbReference>
<dbReference type="Proteomes" id="UP000233332">
    <property type="component" value="Unassembled WGS sequence"/>
</dbReference>
<accession>A0A2N3L8R6</accession>
<evidence type="ECO:0000313" key="4">
    <source>
        <dbReference type="EMBL" id="PKR59215.1"/>
    </source>
</evidence>
<keyword evidence="5" id="KW-1185">Reference proteome</keyword>
<comment type="caution">
    <text evidence="4">The sequence shown here is derived from an EMBL/GenBank/DDBJ whole genome shotgun (WGS) entry which is preliminary data.</text>
</comment>
<dbReference type="InterPro" id="IPR000182">
    <property type="entry name" value="GNAT_dom"/>
</dbReference>
<name>A0A2N3L8R6_9PROT</name>
<sequence length="169" mass="18279">MNIRAMTPDDGSAVVDVYHRGLQSGHASFQENAGTWSDWDQGHLDACRLVACDGNGRICGWAGLSGVSGRCVYQGVGEISVYVDPASQGRGIGNMLLASLIAQSEQNGFWSLEAGIFPENQASIALHQKHGFDIVGRKRGLGRMNYGPMAGQWRDVMVLQRRSEIVGIE</sequence>
<keyword evidence="1 4" id="KW-0808">Transferase</keyword>
<dbReference type="Gene3D" id="3.40.630.30">
    <property type="match status" value="1"/>
</dbReference>
<evidence type="ECO:0000259" key="3">
    <source>
        <dbReference type="PROSITE" id="PS51186"/>
    </source>
</evidence>
<feature type="domain" description="N-acetyltransferase" evidence="3">
    <location>
        <begin position="1"/>
        <end position="162"/>
    </location>
</feature>